<evidence type="ECO:0000259" key="5">
    <source>
        <dbReference type="PROSITE" id="PS51485"/>
    </source>
</evidence>
<organism evidence="6 7">
    <name type="scientific">Digitaria exilis</name>
    <dbReference type="NCBI Taxonomy" id="1010633"/>
    <lineage>
        <taxon>Eukaryota</taxon>
        <taxon>Viridiplantae</taxon>
        <taxon>Streptophyta</taxon>
        <taxon>Embryophyta</taxon>
        <taxon>Tracheophyta</taxon>
        <taxon>Spermatophyta</taxon>
        <taxon>Magnoliopsida</taxon>
        <taxon>Liliopsida</taxon>
        <taxon>Poales</taxon>
        <taxon>Poaceae</taxon>
        <taxon>PACMAD clade</taxon>
        <taxon>Panicoideae</taxon>
        <taxon>Panicodae</taxon>
        <taxon>Paniceae</taxon>
        <taxon>Anthephorinae</taxon>
        <taxon>Digitaria</taxon>
    </lineage>
</organism>
<name>A0A835FYE5_9POAL</name>
<comment type="caution">
    <text evidence="6">The sequence shown here is derived from an EMBL/GenBank/DDBJ whole genome shotgun (WGS) entry which is preliminary data.</text>
</comment>
<reference evidence="6" key="1">
    <citation type="submission" date="2020-07" db="EMBL/GenBank/DDBJ databases">
        <title>Genome sequence and genetic diversity analysis of an under-domesticated orphan crop, white fonio (Digitaria exilis).</title>
        <authorList>
            <person name="Bennetzen J.L."/>
            <person name="Chen S."/>
            <person name="Ma X."/>
            <person name="Wang X."/>
            <person name="Yssel A.E.J."/>
            <person name="Chaluvadi S.R."/>
            <person name="Johnson M."/>
            <person name="Gangashetty P."/>
            <person name="Hamidou F."/>
            <person name="Sanogo M.D."/>
            <person name="Zwaenepoel A."/>
            <person name="Wallace J."/>
            <person name="Van De Peer Y."/>
            <person name="Van Deynze A."/>
        </authorList>
    </citation>
    <scope>NUCLEOTIDE SEQUENCE</scope>
    <source>
        <tissue evidence="6">Leaves</tissue>
    </source>
</reference>
<dbReference type="InterPro" id="IPR008972">
    <property type="entry name" value="Cupredoxin"/>
</dbReference>
<dbReference type="FunFam" id="2.60.40.420:FF:000003">
    <property type="entry name" value="Blue copper"/>
    <property type="match status" value="1"/>
</dbReference>
<protein>
    <recommendedName>
        <fullName evidence="5">Phytocyanin domain-containing protein</fullName>
    </recommendedName>
</protein>
<evidence type="ECO:0000256" key="3">
    <source>
        <dbReference type="SAM" id="MobiDB-lite"/>
    </source>
</evidence>
<dbReference type="CDD" id="cd04216">
    <property type="entry name" value="Phytocyanin"/>
    <property type="match status" value="1"/>
</dbReference>
<dbReference type="Proteomes" id="UP000636709">
    <property type="component" value="Unassembled WGS sequence"/>
</dbReference>
<keyword evidence="1" id="KW-0479">Metal-binding</keyword>
<sequence length="287" mass="29717">MCMKGLLALTLGLAMAATSSAVLYKVGDNSGWTILNNINYTDWTSKKTFHVGDIIGKFSLLSRSHKINPKFKYPPGIHNVLEVKKADYDSCSNSTPIATHTSGDDKITIKSPGHRFFICGVPGHCTAGQKLNIRVLKPSDAPSKAPSPAPPAPAAASPTTGSGGSSGSASPPASSSSTNGSNPDESTPNSNGSGPREDSSSGLACRGWAGDERGGTGGLEALLFRIRLGLGLCWAAARRPLYRSSSTRQAEFLGSEAKSGPANDDEDRAAGGWGGGYLFDNGADESN</sequence>
<dbReference type="GO" id="GO:0046872">
    <property type="term" value="F:metal ion binding"/>
    <property type="evidence" value="ECO:0007669"/>
    <property type="project" value="UniProtKB-KW"/>
</dbReference>
<feature type="region of interest" description="Disordered" evidence="3">
    <location>
        <begin position="244"/>
        <end position="287"/>
    </location>
</feature>
<dbReference type="InterPro" id="IPR039391">
    <property type="entry name" value="Phytocyanin-like"/>
</dbReference>
<keyword evidence="4" id="KW-0732">Signal</keyword>
<dbReference type="AlphaFoldDB" id="A0A835FYE5"/>
<proteinExistence type="predicted"/>
<evidence type="ECO:0000256" key="1">
    <source>
        <dbReference type="ARBA" id="ARBA00022723"/>
    </source>
</evidence>
<dbReference type="SUPFAM" id="SSF49503">
    <property type="entry name" value="Cupredoxins"/>
    <property type="match status" value="1"/>
</dbReference>
<evidence type="ECO:0000256" key="2">
    <source>
        <dbReference type="ARBA" id="ARBA00023180"/>
    </source>
</evidence>
<dbReference type="PANTHER" id="PTHR33021">
    <property type="entry name" value="BLUE COPPER PROTEIN"/>
    <property type="match status" value="1"/>
</dbReference>
<feature type="region of interest" description="Disordered" evidence="3">
    <location>
        <begin position="138"/>
        <end position="208"/>
    </location>
</feature>
<dbReference type="Gene3D" id="2.60.40.420">
    <property type="entry name" value="Cupredoxins - blue copper proteins"/>
    <property type="match status" value="1"/>
</dbReference>
<accession>A0A835FYE5</accession>
<dbReference type="OrthoDB" id="1933492at2759"/>
<keyword evidence="7" id="KW-1185">Reference proteome</keyword>
<gene>
    <name evidence="6" type="ORF">HU200_003119</name>
</gene>
<dbReference type="PROSITE" id="PS51485">
    <property type="entry name" value="PHYTOCYANIN"/>
    <property type="match status" value="1"/>
</dbReference>
<evidence type="ECO:0000313" key="6">
    <source>
        <dbReference type="EMBL" id="KAF8779013.1"/>
    </source>
</evidence>
<feature type="domain" description="Phytocyanin" evidence="5">
    <location>
        <begin position="22"/>
        <end position="137"/>
    </location>
</feature>
<dbReference type="InterPro" id="IPR003245">
    <property type="entry name" value="Phytocyanin_dom"/>
</dbReference>
<dbReference type="Pfam" id="PF02298">
    <property type="entry name" value="Cu_bind_like"/>
    <property type="match status" value="1"/>
</dbReference>
<evidence type="ECO:0000256" key="4">
    <source>
        <dbReference type="SAM" id="SignalP"/>
    </source>
</evidence>
<feature type="compositionally biased region" description="Low complexity" evidence="3">
    <location>
        <begin position="167"/>
        <end position="184"/>
    </location>
</feature>
<feature type="chain" id="PRO_5032724434" description="Phytocyanin domain-containing protein" evidence="4">
    <location>
        <begin position="22"/>
        <end position="287"/>
    </location>
</feature>
<dbReference type="EMBL" id="JACEFO010000190">
    <property type="protein sequence ID" value="KAF8779013.1"/>
    <property type="molecule type" value="Genomic_DNA"/>
</dbReference>
<dbReference type="GO" id="GO:0009055">
    <property type="term" value="F:electron transfer activity"/>
    <property type="evidence" value="ECO:0007669"/>
    <property type="project" value="InterPro"/>
</dbReference>
<evidence type="ECO:0000313" key="7">
    <source>
        <dbReference type="Proteomes" id="UP000636709"/>
    </source>
</evidence>
<dbReference type="PANTHER" id="PTHR33021:SF529">
    <property type="entry name" value="OS03G0807500 PROTEIN"/>
    <property type="match status" value="1"/>
</dbReference>
<dbReference type="GO" id="GO:0005886">
    <property type="term" value="C:plasma membrane"/>
    <property type="evidence" value="ECO:0007669"/>
    <property type="project" value="TreeGrafter"/>
</dbReference>
<keyword evidence="2" id="KW-0325">Glycoprotein</keyword>
<feature type="signal peptide" evidence="4">
    <location>
        <begin position="1"/>
        <end position="21"/>
    </location>
</feature>